<reference evidence="1 2" key="1">
    <citation type="journal article" date="2021" name="Elife">
        <title>Chloroplast acquisition without the gene transfer in kleptoplastic sea slugs, Plakobranchus ocellatus.</title>
        <authorList>
            <person name="Maeda T."/>
            <person name="Takahashi S."/>
            <person name="Yoshida T."/>
            <person name="Shimamura S."/>
            <person name="Takaki Y."/>
            <person name="Nagai Y."/>
            <person name="Toyoda A."/>
            <person name="Suzuki Y."/>
            <person name="Arimoto A."/>
            <person name="Ishii H."/>
            <person name="Satoh N."/>
            <person name="Nishiyama T."/>
            <person name="Hasebe M."/>
            <person name="Maruyama T."/>
            <person name="Minagawa J."/>
            <person name="Obokata J."/>
            <person name="Shigenobu S."/>
        </authorList>
    </citation>
    <scope>NUCLEOTIDE SEQUENCE [LARGE SCALE GENOMIC DNA]</scope>
</reference>
<keyword evidence="2" id="KW-1185">Reference proteome</keyword>
<dbReference type="EMBL" id="BMAT01006885">
    <property type="protein sequence ID" value="GFS21569.1"/>
    <property type="molecule type" value="Genomic_DNA"/>
</dbReference>
<protein>
    <submittedName>
        <fullName evidence="1">Uncharacterized protein</fullName>
    </submittedName>
</protein>
<dbReference type="AlphaFoldDB" id="A0AAV4JFF0"/>
<name>A0AAV4JFF0_9GAST</name>
<evidence type="ECO:0000313" key="2">
    <source>
        <dbReference type="Proteomes" id="UP000762676"/>
    </source>
</evidence>
<evidence type="ECO:0000313" key="1">
    <source>
        <dbReference type="EMBL" id="GFS21569.1"/>
    </source>
</evidence>
<sequence length="99" mass="11351">MRPRFDSGRRPTEPKNVQCLRSCRELYTQSVSLRRGKDCGTNGTLCVLSLKTMKSQRLTHEVHQSTEKIGREAIEKCQLCLLLNNSVRLPVRSAGCRRY</sequence>
<comment type="caution">
    <text evidence="1">The sequence shown here is derived from an EMBL/GenBank/DDBJ whole genome shotgun (WGS) entry which is preliminary data.</text>
</comment>
<gene>
    <name evidence="1" type="ORF">ElyMa_003342000</name>
</gene>
<organism evidence="1 2">
    <name type="scientific">Elysia marginata</name>
    <dbReference type="NCBI Taxonomy" id="1093978"/>
    <lineage>
        <taxon>Eukaryota</taxon>
        <taxon>Metazoa</taxon>
        <taxon>Spiralia</taxon>
        <taxon>Lophotrochozoa</taxon>
        <taxon>Mollusca</taxon>
        <taxon>Gastropoda</taxon>
        <taxon>Heterobranchia</taxon>
        <taxon>Euthyneura</taxon>
        <taxon>Panpulmonata</taxon>
        <taxon>Sacoglossa</taxon>
        <taxon>Placobranchoidea</taxon>
        <taxon>Plakobranchidae</taxon>
        <taxon>Elysia</taxon>
    </lineage>
</organism>
<proteinExistence type="predicted"/>
<dbReference type="Proteomes" id="UP000762676">
    <property type="component" value="Unassembled WGS sequence"/>
</dbReference>
<accession>A0AAV4JFF0</accession>